<sequence>MVDERPLQAEGGVGDGGVSQEVVWNNIQLGRDTRGSLPPPHHTLGRPYKIPSSSAPLLVLLRLAMHQQK</sequence>
<gene>
    <name evidence="2" type="ORF">E2C01_082765</name>
</gene>
<evidence type="ECO:0000256" key="1">
    <source>
        <dbReference type="SAM" id="MobiDB-lite"/>
    </source>
</evidence>
<accession>A0A5B7IZB8</accession>
<dbReference type="AlphaFoldDB" id="A0A5B7IZB8"/>
<keyword evidence="3" id="KW-1185">Reference proteome</keyword>
<dbReference type="Proteomes" id="UP000324222">
    <property type="component" value="Unassembled WGS sequence"/>
</dbReference>
<proteinExistence type="predicted"/>
<reference evidence="2 3" key="1">
    <citation type="submission" date="2019-05" db="EMBL/GenBank/DDBJ databases">
        <title>Another draft genome of Portunus trituberculatus and its Hox gene families provides insights of decapod evolution.</title>
        <authorList>
            <person name="Jeong J.-H."/>
            <person name="Song I."/>
            <person name="Kim S."/>
            <person name="Choi T."/>
            <person name="Kim D."/>
            <person name="Ryu S."/>
            <person name="Kim W."/>
        </authorList>
    </citation>
    <scope>NUCLEOTIDE SEQUENCE [LARGE SCALE GENOMIC DNA]</scope>
    <source>
        <tissue evidence="2">Muscle</tissue>
    </source>
</reference>
<feature type="region of interest" description="Disordered" evidence="1">
    <location>
        <begin position="30"/>
        <end position="49"/>
    </location>
</feature>
<comment type="caution">
    <text evidence="2">The sequence shown here is derived from an EMBL/GenBank/DDBJ whole genome shotgun (WGS) entry which is preliminary data.</text>
</comment>
<name>A0A5B7IZB8_PORTR</name>
<protein>
    <submittedName>
        <fullName evidence="2">Uncharacterized protein</fullName>
    </submittedName>
</protein>
<dbReference type="EMBL" id="VSRR010075921">
    <property type="protein sequence ID" value="MPC87885.1"/>
    <property type="molecule type" value="Genomic_DNA"/>
</dbReference>
<evidence type="ECO:0000313" key="2">
    <source>
        <dbReference type="EMBL" id="MPC87885.1"/>
    </source>
</evidence>
<evidence type="ECO:0000313" key="3">
    <source>
        <dbReference type="Proteomes" id="UP000324222"/>
    </source>
</evidence>
<organism evidence="2 3">
    <name type="scientific">Portunus trituberculatus</name>
    <name type="common">Swimming crab</name>
    <name type="synonym">Neptunus trituberculatus</name>
    <dbReference type="NCBI Taxonomy" id="210409"/>
    <lineage>
        <taxon>Eukaryota</taxon>
        <taxon>Metazoa</taxon>
        <taxon>Ecdysozoa</taxon>
        <taxon>Arthropoda</taxon>
        <taxon>Crustacea</taxon>
        <taxon>Multicrustacea</taxon>
        <taxon>Malacostraca</taxon>
        <taxon>Eumalacostraca</taxon>
        <taxon>Eucarida</taxon>
        <taxon>Decapoda</taxon>
        <taxon>Pleocyemata</taxon>
        <taxon>Brachyura</taxon>
        <taxon>Eubrachyura</taxon>
        <taxon>Portunoidea</taxon>
        <taxon>Portunidae</taxon>
        <taxon>Portuninae</taxon>
        <taxon>Portunus</taxon>
    </lineage>
</organism>